<proteinExistence type="predicted"/>
<feature type="compositionally biased region" description="Acidic residues" evidence="1">
    <location>
        <begin position="166"/>
        <end position="177"/>
    </location>
</feature>
<feature type="compositionally biased region" description="Basic and acidic residues" evidence="1">
    <location>
        <begin position="178"/>
        <end position="195"/>
    </location>
</feature>
<dbReference type="EMBL" id="KB456269">
    <property type="protein sequence ID" value="EMF09663.1"/>
    <property type="molecule type" value="Genomic_DNA"/>
</dbReference>
<accession>N1QGI9</accession>
<evidence type="ECO:0000256" key="1">
    <source>
        <dbReference type="SAM" id="MobiDB-lite"/>
    </source>
</evidence>
<dbReference type="Proteomes" id="UP000016931">
    <property type="component" value="Unassembled WGS sequence"/>
</dbReference>
<name>N1QGI9_SPHMS</name>
<dbReference type="GeneID" id="27898034"/>
<organism evidence="2 3">
    <name type="scientific">Sphaerulina musiva (strain SO2202)</name>
    <name type="common">Poplar stem canker fungus</name>
    <name type="synonym">Septoria musiva</name>
    <dbReference type="NCBI Taxonomy" id="692275"/>
    <lineage>
        <taxon>Eukaryota</taxon>
        <taxon>Fungi</taxon>
        <taxon>Dikarya</taxon>
        <taxon>Ascomycota</taxon>
        <taxon>Pezizomycotina</taxon>
        <taxon>Dothideomycetes</taxon>
        <taxon>Dothideomycetidae</taxon>
        <taxon>Mycosphaerellales</taxon>
        <taxon>Mycosphaerellaceae</taxon>
        <taxon>Sphaerulina</taxon>
    </lineage>
</organism>
<gene>
    <name evidence="2" type="ORF">SEPMUDRAFT_111111</name>
</gene>
<keyword evidence="3" id="KW-1185">Reference proteome</keyword>
<protein>
    <submittedName>
        <fullName evidence="2">Uncharacterized protein</fullName>
    </submittedName>
</protein>
<dbReference type="OrthoDB" id="6287725at2759"/>
<feature type="region of interest" description="Disordered" evidence="1">
    <location>
        <begin position="149"/>
        <end position="247"/>
    </location>
</feature>
<feature type="compositionally biased region" description="Polar residues" evidence="1">
    <location>
        <begin position="225"/>
        <end position="236"/>
    </location>
</feature>
<evidence type="ECO:0000313" key="3">
    <source>
        <dbReference type="Proteomes" id="UP000016931"/>
    </source>
</evidence>
<reference evidence="2 3" key="1">
    <citation type="journal article" date="2012" name="PLoS Pathog.">
        <title>Diverse lifestyles and strategies of plant pathogenesis encoded in the genomes of eighteen Dothideomycetes fungi.</title>
        <authorList>
            <person name="Ohm R.A."/>
            <person name="Feau N."/>
            <person name="Henrissat B."/>
            <person name="Schoch C.L."/>
            <person name="Horwitz B.A."/>
            <person name="Barry K.W."/>
            <person name="Condon B.J."/>
            <person name="Copeland A.C."/>
            <person name="Dhillon B."/>
            <person name="Glaser F."/>
            <person name="Hesse C.N."/>
            <person name="Kosti I."/>
            <person name="LaButti K."/>
            <person name="Lindquist E.A."/>
            <person name="Lucas S."/>
            <person name="Salamov A.A."/>
            <person name="Bradshaw R.E."/>
            <person name="Ciuffetti L."/>
            <person name="Hamelin R.C."/>
            <person name="Kema G.H.J."/>
            <person name="Lawrence C."/>
            <person name="Scott J.A."/>
            <person name="Spatafora J.W."/>
            <person name="Turgeon B.G."/>
            <person name="de Wit P.J.G.M."/>
            <person name="Zhong S."/>
            <person name="Goodwin S.B."/>
            <person name="Grigoriev I.V."/>
        </authorList>
    </citation>
    <scope>NUCLEOTIDE SEQUENCE [LARGE SCALE GENOMIC DNA]</scope>
    <source>
        <strain evidence="2 3">SO2202</strain>
    </source>
</reference>
<evidence type="ECO:0000313" key="2">
    <source>
        <dbReference type="EMBL" id="EMF09663.1"/>
    </source>
</evidence>
<dbReference type="RefSeq" id="XP_016757784.1">
    <property type="nucleotide sequence ID" value="XM_016900897.1"/>
</dbReference>
<dbReference type="HOGENOM" id="CLU_1125124_0_0_1"/>
<dbReference type="AlphaFoldDB" id="N1QGI9"/>
<sequence>MSLDAAIQATAAELQTMILNFTATSFVPGTVVRIQQGMRPPGQLHINRATRVQAVQAYYANTVFELPGDSDRLLLLRWLWSIPPGHLPHIRTIHITRSPVNSAWFPASGRRHFELSTDYHALVQMNQWPNPVAFPREIFADQSVMKFRETVPSEDGEGEVWKWGNDDDNDDENEDDGERTRTAMTEKKKWTKGEAQEDDDDHDTQTKKTKTTTTTTQTEKKMTTNEMVSTRAPATTQHDDEARESES</sequence>
<feature type="compositionally biased region" description="Basic and acidic residues" evidence="1">
    <location>
        <begin position="237"/>
        <end position="247"/>
    </location>
</feature>